<evidence type="ECO:0000256" key="1">
    <source>
        <dbReference type="ARBA" id="ARBA00022527"/>
    </source>
</evidence>
<dbReference type="InterPro" id="IPR003594">
    <property type="entry name" value="HATPase_dom"/>
</dbReference>
<dbReference type="InterPro" id="IPR050267">
    <property type="entry name" value="Anti-sigma-factor_SerPK"/>
</dbReference>
<keyword evidence="1" id="KW-0808">Transferase</keyword>
<dbReference type="CDD" id="cd16936">
    <property type="entry name" value="HATPase_RsbW-like"/>
    <property type="match status" value="1"/>
</dbReference>
<organism evidence="4">
    <name type="scientific">uncultured Acidimicrobiales bacterium</name>
    <dbReference type="NCBI Taxonomy" id="310071"/>
    <lineage>
        <taxon>Bacteria</taxon>
        <taxon>Bacillati</taxon>
        <taxon>Actinomycetota</taxon>
        <taxon>Acidimicrobiia</taxon>
        <taxon>Acidimicrobiales</taxon>
        <taxon>environmental samples</taxon>
    </lineage>
</organism>
<dbReference type="PROSITE" id="PS50110">
    <property type="entry name" value="RESPONSE_REGULATORY"/>
    <property type="match status" value="1"/>
</dbReference>
<keyword evidence="2" id="KW-0597">Phosphoprotein</keyword>
<evidence type="ECO:0000313" key="4">
    <source>
        <dbReference type="EMBL" id="CAA9234790.1"/>
    </source>
</evidence>
<dbReference type="Pfam" id="PF13581">
    <property type="entry name" value="HATPase_c_2"/>
    <property type="match status" value="1"/>
</dbReference>
<sequence>MRARLLIVDDNPGYRRLARMALEDDPAFEVVAEAATAEQAVAAATRVQPDAALVDVLLPGGQGFRLPASLQAVAPGCVVVLTSAHPEGDLDAIGQLGGLGFLPKSVAPSRMGRELGALVTFPGQFQDLLHEADIRLPPSPDSPRAARRFVESVLGAWGCDDQLETVTLLVSELVGNAVLHAGSELELSLRLMVGRLRVDVIDHSTELPRRRDVAEDDLTGRGSGLVEILAAAWGVTGRPEGKSVWFEMAVPAQAEP</sequence>
<accession>A0A6J4HXZ5</accession>
<dbReference type="PANTHER" id="PTHR35526:SF3">
    <property type="entry name" value="ANTI-SIGMA-F FACTOR RSBW"/>
    <property type="match status" value="1"/>
</dbReference>
<reference evidence="4" key="1">
    <citation type="submission" date="2020-02" db="EMBL/GenBank/DDBJ databases">
        <authorList>
            <person name="Meier V. D."/>
        </authorList>
    </citation>
    <scope>NUCLEOTIDE SEQUENCE</scope>
    <source>
        <strain evidence="4">AVDCRST_MAG76</strain>
    </source>
</reference>
<protein>
    <recommendedName>
        <fullName evidence="3">Response regulatory domain-containing protein</fullName>
    </recommendedName>
</protein>
<dbReference type="EMBL" id="CADCSZ010000086">
    <property type="protein sequence ID" value="CAA9234790.1"/>
    <property type="molecule type" value="Genomic_DNA"/>
</dbReference>
<dbReference type="PANTHER" id="PTHR35526">
    <property type="entry name" value="ANTI-SIGMA-F FACTOR RSBW-RELATED"/>
    <property type="match status" value="1"/>
</dbReference>
<dbReference type="SMART" id="SM00448">
    <property type="entry name" value="REC"/>
    <property type="match status" value="1"/>
</dbReference>
<dbReference type="GO" id="GO:0004674">
    <property type="term" value="F:protein serine/threonine kinase activity"/>
    <property type="evidence" value="ECO:0007669"/>
    <property type="project" value="UniProtKB-KW"/>
</dbReference>
<evidence type="ECO:0000259" key="3">
    <source>
        <dbReference type="PROSITE" id="PS50110"/>
    </source>
</evidence>
<dbReference type="InterPro" id="IPR036890">
    <property type="entry name" value="HATPase_C_sf"/>
</dbReference>
<gene>
    <name evidence="4" type="ORF">AVDCRST_MAG76-1443</name>
</gene>
<dbReference type="Gene3D" id="3.30.565.10">
    <property type="entry name" value="Histidine kinase-like ATPase, C-terminal domain"/>
    <property type="match status" value="1"/>
</dbReference>
<dbReference type="GO" id="GO:0000160">
    <property type="term" value="P:phosphorelay signal transduction system"/>
    <property type="evidence" value="ECO:0007669"/>
    <property type="project" value="InterPro"/>
</dbReference>
<keyword evidence="1" id="KW-0723">Serine/threonine-protein kinase</keyword>
<name>A0A6J4HXZ5_9ACTN</name>
<feature type="modified residue" description="4-aspartylphosphate" evidence="2">
    <location>
        <position position="55"/>
    </location>
</feature>
<dbReference type="InterPro" id="IPR011006">
    <property type="entry name" value="CheY-like_superfamily"/>
</dbReference>
<evidence type="ECO:0000256" key="2">
    <source>
        <dbReference type="PROSITE-ProRule" id="PRU00169"/>
    </source>
</evidence>
<keyword evidence="1" id="KW-0418">Kinase</keyword>
<dbReference type="InterPro" id="IPR001789">
    <property type="entry name" value="Sig_transdc_resp-reg_receiver"/>
</dbReference>
<proteinExistence type="predicted"/>
<dbReference type="SUPFAM" id="SSF52172">
    <property type="entry name" value="CheY-like"/>
    <property type="match status" value="1"/>
</dbReference>
<dbReference type="Gene3D" id="3.40.50.2300">
    <property type="match status" value="1"/>
</dbReference>
<dbReference type="AlphaFoldDB" id="A0A6J4HXZ5"/>
<feature type="domain" description="Response regulatory" evidence="3">
    <location>
        <begin position="4"/>
        <end position="119"/>
    </location>
</feature>
<dbReference type="Pfam" id="PF00072">
    <property type="entry name" value="Response_reg"/>
    <property type="match status" value="1"/>
</dbReference>